<comment type="subcellular location">
    <subcellularLocation>
        <location evidence="1">Cell outer membrane</location>
    </subcellularLocation>
</comment>
<feature type="domain" description="RagB/SusD" evidence="7">
    <location>
        <begin position="387"/>
        <end position="614"/>
    </location>
</feature>
<evidence type="ECO:0000256" key="5">
    <source>
        <dbReference type="ARBA" id="ARBA00023237"/>
    </source>
</evidence>
<organism evidence="9 11">
    <name type="scientific">Bacteroides intestinalis</name>
    <dbReference type="NCBI Taxonomy" id="329854"/>
    <lineage>
        <taxon>Bacteria</taxon>
        <taxon>Pseudomonadati</taxon>
        <taxon>Bacteroidota</taxon>
        <taxon>Bacteroidia</taxon>
        <taxon>Bacteroidales</taxon>
        <taxon>Bacteroidaceae</taxon>
        <taxon>Bacteroides</taxon>
    </lineage>
</organism>
<gene>
    <name evidence="9" type="ORF">DWX27_05055</name>
    <name evidence="10" type="ORF">DWZ32_00340</name>
</gene>
<keyword evidence="4" id="KW-0472">Membrane</keyword>
<dbReference type="InterPro" id="IPR012944">
    <property type="entry name" value="SusD_RagB_dom"/>
</dbReference>
<reference evidence="11 12" key="1">
    <citation type="submission" date="2018-08" db="EMBL/GenBank/DDBJ databases">
        <title>A genome reference for cultivated species of the human gut microbiota.</title>
        <authorList>
            <person name="Zou Y."/>
            <person name="Xue W."/>
            <person name="Luo G."/>
        </authorList>
    </citation>
    <scope>NUCLEOTIDE SEQUENCE [LARGE SCALE GENOMIC DNA]</scope>
    <source>
        <strain evidence="9 11">AF19-10AC</strain>
        <strain evidence="10 12">AF31-23</strain>
    </source>
</reference>
<evidence type="ECO:0000256" key="3">
    <source>
        <dbReference type="ARBA" id="ARBA00022729"/>
    </source>
</evidence>
<keyword evidence="3 6" id="KW-0732">Signal</keyword>
<dbReference type="EMBL" id="QRQM01000001">
    <property type="protein sequence ID" value="RHN10506.1"/>
    <property type="molecule type" value="Genomic_DNA"/>
</dbReference>
<evidence type="ECO:0000256" key="1">
    <source>
        <dbReference type="ARBA" id="ARBA00004442"/>
    </source>
</evidence>
<dbReference type="Pfam" id="PF07980">
    <property type="entry name" value="SusD_RagB"/>
    <property type="match status" value="1"/>
</dbReference>
<dbReference type="AlphaFoldDB" id="A0A3E4L142"/>
<proteinExistence type="inferred from homology"/>
<dbReference type="Gene3D" id="1.25.40.390">
    <property type="match status" value="1"/>
</dbReference>
<comment type="caution">
    <text evidence="9">The sequence shown here is derived from an EMBL/GenBank/DDBJ whole genome shotgun (WGS) entry which is preliminary data.</text>
</comment>
<dbReference type="GO" id="GO:0009279">
    <property type="term" value="C:cell outer membrane"/>
    <property type="evidence" value="ECO:0007669"/>
    <property type="project" value="UniProtKB-SubCell"/>
</dbReference>
<dbReference type="SUPFAM" id="SSF48452">
    <property type="entry name" value="TPR-like"/>
    <property type="match status" value="1"/>
</dbReference>
<evidence type="ECO:0000259" key="8">
    <source>
        <dbReference type="Pfam" id="PF14322"/>
    </source>
</evidence>
<dbReference type="Proteomes" id="UP000286003">
    <property type="component" value="Unassembled WGS sequence"/>
</dbReference>
<feature type="domain" description="SusD-like N-terminal" evidence="8">
    <location>
        <begin position="69"/>
        <end position="225"/>
    </location>
</feature>
<feature type="chain" id="PRO_5043182517" evidence="6">
    <location>
        <begin position="24"/>
        <end position="629"/>
    </location>
</feature>
<keyword evidence="5" id="KW-0998">Cell outer membrane</keyword>
<dbReference type="PROSITE" id="PS51257">
    <property type="entry name" value="PROKAR_LIPOPROTEIN"/>
    <property type="match status" value="1"/>
</dbReference>
<dbReference type="EMBL" id="QRWT01000003">
    <property type="protein sequence ID" value="RGT55695.1"/>
    <property type="molecule type" value="Genomic_DNA"/>
</dbReference>
<sequence>MKKNMKKYITLFLVMGGFLLSSCEDFLQREPLDFGNENIFLKSTKDMAYFANTFYSLFPSNKSYMNGGPYRDDENSDNQTSFWSNSNFYPGVKEVPKLGDNSAWKFTTIRQCNYFINLIRERIENKEITGTEKEINHYLGEVYFFRAYDYYRLLTNYGDVPIIDKVLPDDISILKVSTRRAPRNEVARFMIRDLEIADSLMMETAPSTGRLSRDCARLMLARVALFEATWEKYHAGTCFVPGNAKWVGAKMHPDFTFKAGSAEAEINFFLDKAIEYSDMVAKVRPLCKDYKKMFTSDVIDTIPEVLLAKSYVATVNGHGVNRALSLAGKTGYTRSLVESFLMNNGLPIYAAGDYYQSDITIERVLAHRDNRLVESLNNVFLPRIGSRDNEYTPTGYQVSKWLNPDQAGSETGGTTANPIFRSAEAYCIYLEAYYERHKDLGGNCDSYWRALRDRAKTNSDYMLTISRTDLSQERDLAAKTKGIDATLYNIRRERRCEFIAEGMRLNDLKRWRALDNMVNYDMMGMNLWDVMFRRYANAEPPITLKEDVISQYDPGDPESKYIRVFRVNESDKAYNGYNFPKPHYLEPIPLSEILLTAGDATDLENSNIYQNPGWPIETGSVADYTYDCD</sequence>
<evidence type="ECO:0000256" key="6">
    <source>
        <dbReference type="SAM" id="SignalP"/>
    </source>
</evidence>
<evidence type="ECO:0000313" key="11">
    <source>
        <dbReference type="Proteomes" id="UP000284772"/>
    </source>
</evidence>
<evidence type="ECO:0000256" key="4">
    <source>
        <dbReference type="ARBA" id="ARBA00023136"/>
    </source>
</evidence>
<dbReference type="Pfam" id="PF14322">
    <property type="entry name" value="SusD-like_3"/>
    <property type="match status" value="1"/>
</dbReference>
<accession>A0A3E4L142</accession>
<dbReference type="InterPro" id="IPR011990">
    <property type="entry name" value="TPR-like_helical_dom_sf"/>
</dbReference>
<name>A0A3E4L142_9BACE</name>
<evidence type="ECO:0000256" key="2">
    <source>
        <dbReference type="ARBA" id="ARBA00006275"/>
    </source>
</evidence>
<dbReference type="Proteomes" id="UP000284772">
    <property type="component" value="Unassembled WGS sequence"/>
</dbReference>
<feature type="signal peptide" evidence="6">
    <location>
        <begin position="1"/>
        <end position="23"/>
    </location>
</feature>
<evidence type="ECO:0000313" key="9">
    <source>
        <dbReference type="EMBL" id="RGT55695.1"/>
    </source>
</evidence>
<evidence type="ECO:0000313" key="12">
    <source>
        <dbReference type="Proteomes" id="UP000286003"/>
    </source>
</evidence>
<comment type="similarity">
    <text evidence="2">Belongs to the SusD family.</text>
</comment>
<dbReference type="InterPro" id="IPR033985">
    <property type="entry name" value="SusD-like_N"/>
</dbReference>
<evidence type="ECO:0000313" key="10">
    <source>
        <dbReference type="EMBL" id="RHN10506.1"/>
    </source>
</evidence>
<evidence type="ECO:0000259" key="7">
    <source>
        <dbReference type="Pfam" id="PF07980"/>
    </source>
</evidence>
<protein>
    <submittedName>
        <fullName evidence="9">RagB/SusD family nutrient uptake outer membrane protein</fullName>
    </submittedName>
</protein>